<feature type="transmembrane region" description="Helical" evidence="1">
    <location>
        <begin position="121"/>
        <end position="141"/>
    </location>
</feature>
<organism evidence="2 3">
    <name type="scientific">Rossellomorea vietnamensis</name>
    <dbReference type="NCBI Taxonomy" id="218284"/>
    <lineage>
        <taxon>Bacteria</taxon>
        <taxon>Bacillati</taxon>
        <taxon>Bacillota</taxon>
        <taxon>Bacilli</taxon>
        <taxon>Bacillales</taxon>
        <taxon>Bacillaceae</taxon>
        <taxon>Rossellomorea</taxon>
    </lineage>
</organism>
<evidence type="ECO:0000313" key="2">
    <source>
        <dbReference type="EMBL" id="TYS01455.1"/>
    </source>
</evidence>
<sequence>MSWKYFHAIGITLMILYIPLKVMATSWAYSFVVWNDYVYVMTDEIVTDIEKEIGEVTVYSDMEELPGNFSNEYSAGTKYFSITNLSTNEAIAVEVQAGNYRKAVKEQKYLEREQVDENKTLSFSILLGLIILLPAGLYFAIKKVKSIS</sequence>
<keyword evidence="1" id="KW-0812">Transmembrane</keyword>
<name>A0A5D4MHR4_9BACI</name>
<evidence type="ECO:0000256" key="1">
    <source>
        <dbReference type="SAM" id="Phobius"/>
    </source>
</evidence>
<keyword evidence="1" id="KW-0472">Membrane</keyword>
<keyword evidence="1" id="KW-1133">Transmembrane helix</keyword>
<dbReference type="RefSeq" id="WP_148952785.1">
    <property type="nucleotide sequence ID" value="NZ_VTEG01000001.1"/>
</dbReference>
<evidence type="ECO:0000313" key="3">
    <source>
        <dbReference type="Proteomes" id="UP000325182"/>
    </source>
</evidence>
<comment type="caution">
    <text evidence="2">The sequence shown here is derived from an EMBL/GenBank/DDBJ whole genome shotgun (WGS) entry which is preliminary data.</text>
</comment>
<reference evidence="2 3" key="1">
    <citation type="submission" date="2019-08" db="EMBL/GenBank/DDBJ databases">
        <title>Bacillus genomes from the desert of Cuatro Cienegas, Coahuila.</title>
        <authorList>
            <person name="Olmedo-Alvarez G."/>
        </authorList>
    </citation>
    <scope>NUCLEOTIDE SEQUENCE [LARGE SCALE GENOMIC DNA]</scope>
    <source>
        <strain evidence="2 3">CH128b_4D</strain>
    </source>
</reference>
<protein>
    <submittedName>
        <fullName evidence="2">Uncharacterized protein</fullName>
    </submittedName>
</protein>
<dbReference type="AlphaFoldDB" id="A0A5D4MHR4"/>
<proteinExistence type="predicted"/>
<dbReference type="Proteomes" id="UP000325182">
    <property type="component" value="Unassembled WGS sequence"/>
</dbReference>
<accession>A0A5D4MHR4</accession>
<dbReference type="EMBL" id="VTEG01000001">
    <property type="protein sequence ID" value="TYS01455.1"/>
    <property type="molecule type" value="Genomic_DNA"/>
</dbReference>
<gene>
    <name evidence="2" type="ORF">FZC84_02035</name>
</gene>
<feature type="transmembrane region" description="Helical" evidence="1">
    <location>
        <begin position="7"/>
        <end position="29"/>
    </location>
</feature>